<dbReference type="AlphaFoldDB" id="A0A6A4GTZ9"/>
<keyword evidence="3" id="KW-1185">Reference proteome</keyword>
<evidence type="ECO:0000313" key="2">
    <source>
        <dbReference type="EMBL" id="KAE9388800.1"/>
    </source>
</evidence>
<gene>
    <name evidence="2" type="ORF">BT96DRAFT_947340</name>
</gene>
<evidence type="ECO:0000313" key="3">
    <source>
        <dbReference type="Proteomes" id="UP000799118"/>
    </source>
</evidence>
<reference evidence="2" key="1">
    <citation type="journal article" date="2019" name="Environ. Microbiol.">
        <title>Fungal ecological strategies reflected in gene transcription - a case study of two litter decomposers.</title>
        <authorList>
            <person name="Barbi F."/>
            <person name="Kohler A."/>
            <person name="Barry K."/>
            <person name="Baskaran P."/>
            <person name="Daum C."/>
            <person name="Fauchery L."/>
            <person name="Ihrmark K."/>
            <person name="Kuo A."/>
            <person name="LaButti K."/>
            <person name="Lipzen A."/>
            <person name="Morin E."/>
            <person name="Grigoriev I.V."/>
            <person name="Henrissat B."/>
            <person name="Lindahl B."/>
            <person name="Martin F."/>
        </authorList>
    </citation>
    <scope>NUCLEOTIDE SEQUENCE</scope>
    <source>
        <strain evidence="2">JB14</strain>
    </source>
</reference>
<protein>
    <submittedName>
        <fullName evidence="2">Uncharacterized protein</fullName>
    </submittedName>
</protein>
<proteinExistence type="predicted"/>
<evidence type="ECO:0000256" key="1">
    <source>
        <dbReference type="SAM" id="MobiDB-lite"/>
    </source>
</evidence>
<accession>A0A6A4GTZ9</accession>
<name>A0A6A4GTZ9_9AGAR</name>
<organism evidence="2 3">
    <name type="scientific">Gymnopus androsaceus JB14</name>
    <dbReference type="NCBI Taxonomy" id="1447944"/>
    <lineage>
        <taxon>Eukaryota</taxon>
        <taxon>Fungi</taxon>
        <taxon>Dikarya</taxon>
        <taxon>Basidiomycota</taxon>
        <taxon>Agaricomycotina</taxon>
        <taxon>Agaricomycetes</taxon>
        <taxon>Agaricomycetidae</taxon>
        <taxon>Agaricales</taxon>
        <taxon>Marasmiineae</taxon>
        <taxon>Omphalotaceae</taxon>
        <taxon>Gymnopus</taxon>
    </lineage>
</organism>
<sequence length="102" mass="11410">MVIPVISKCCIGAGSLLLGRTFYDGKTSGFTGIRSLTGIESVRGRDLNRERKHGKPQMKNGGIQMKRKKAHPQMKNGGQQLRRERGNQWYINEPPSQMPKGD</sequence>
<dbReference type="Proteomes" id="UP000799118">
    <property type="component" value="Unassembled WGS sequence"/>
</dbReference>
<feature type="region of interest" description="Disordered" evidence="1">
    <location>
        <begin position="43"/>
        <end position="102"/>
    </location>
</feature>
<dbReference type="EMBL" id="ML769726">
    <property type="protein sequence ID" value="KAE9388800.1"/>
    <property type="molecule type" value="Genomic_DNA"/>
</dbReference>